<dbReference type="CDD" id="cd17895">
    <property type="entry name" value="AGPR_1_N"/>
    <property type="match status" value="1"/>
</dbReference>
<comment type="subcellular location">
    <subcellularLocation>
        <location evidence="7">Cytoplasm</location>
    </subcellularLocation>
</comment>
<dbReference type="EC" id="1.2.1.38" evidence="7"/>
<gene>
    <name evidence="7" type="primary">argC</name>
    <name evidence="10" type="ORF">GJ688_10530</name>
</gene>
<dbReference type="GO" id="GO:0006526">
    <property type="term" value="P:L-arginine biosynthetic process"/>
    <property type="evidence" value="ECO:0007669"/>
    <property type="project" value="UniProtKB-UniRule"/>
</dbReference>
<dbReference type="InterPro" id="IPR000706">
    <property type="entry name" value="AGPR_type-1"/>
</dbReference>
<accession>A0A6I3SL51</accession>
<evidence type="ECO:0000256" key="2">
    <source>
        <dbReference type="ARBA" id="ARBA00022571"/>
    </source>
</evidence>
<comment type="caution">
    <text evidence="10">The sequence shown here is derived from an EMBL/GenBank/DDBJ whole genome shotgun (WGS) entry which is preliminary data.</text>
</comment>
<dbReference type="SMART" id="SM00859">
    <property type="entry name" value="Semialdhyde_dh"/>
    <property type="match status" value="1"/>
</dbReference>
<evidence type="ECO:0000313" key="11">
    <source>
        <dbReference type="Proteomes" id="UP000430670"/>
    </source>
</evidence>
<feature type="active site" evidence="7 8">
    <location>
        <position position="150"/>
    </location>
</feature>
<evidence type="ECO:0000256" key="3">
    <source>
        <dbReference type="ARBA" id="ARBA00022605"/>
    </source>
</evidence>
<protein>
    <recommendedName>
        <fullName evidence="7">N-acetyl-gamma-glutamyl-phosphate reductase</fullName>
        <shortName evidence="7">AGPR</shortName>
        <ecNumber evidence="7">1.2.1.38</ecNumber>
    </recommendedName>
    <alternativeName>
        <fullName evidence="7">N-acetyl-glutamate semialdehyde dehydrogenase</fullName>
        <shortName evidence="7">NAGSA dehydrogenase</shortName>
    </alternativeName>
</protein>
<keyword evidence="11" id="KW-1185">Reference proteome</keyword>
<dbReference type="CDD" id="cd23934">
    <property type="entry name" value="AGPR_1_C"/>
    <property type="match status" value="1"/>
</dbReference>
<comment type="catalytic activity">
    <reaction evidence="6 7">
        <text>N-acetyl-L-glutamate 5-semialdehyde + phosphate + NADP(+) = N-acetyl-L-glutamyl 5-phosphate + NADPH + H(+)</text>
        <dbReference type="Rhea" id="RHEA:21588"/>
        <dbReference type="ChEBI" id="CHEBI:15378"/>
        <dbReference type="ChEBI" id="CHEBI:29123"/>
        <dbReference type="ChEBI" id="CHEBI:43474"/>
        <dbReference type="ChEBI" id="CHEBI:57783"/>
        <dbReference type="ChEBI" id="CHEBI:57936"/>
        <dbReference type="ChEBI" id="CHEBI:58349"/>
        <dbReference type="EC" id="1.2.1.38"/>
    </reaction>
</comment>
<evidence type="ECO:0000256" key="5">
    <source>
        <dbReference type="ARBA" id="ARBA00023002"/>
    </source>
</evidence>
<keyword evidence="3 7" id="KW-0028">Amino-acid biosynthesis</keyword>
<reference evidence="10 11" key="1">
    <citation type="submission" date="2019-11" db="EMBL/GenBank/DDBJ databases">
        <title>Whole-genome sequence of a the green, strictly anaerobic photosynthetic bacterium Heliobacillus mobilis DSM 6151.</title>
        <authorList>
            <person name="Kyndt J.A."/>
            <person name="Meyer T.E."/>
        </authorList>
    </citation>
    <scope>NUCLEOTIDE SEQUENCE [LARGE SCALE GENOMIC DNA]</scope>
    <source>
        <strain evidence="10 11">DSM 6151</strain>
    </source>
</reference>
<dbReference type="Gene3D" id="3.30.360.10">
    <property type="entry name" value="Dihydrodipicolinate Reductase, domain 2"/>
    <property type="match status" value="1"/>
</dbReference>
<dbReference type="InterPro" id="IPR000534">
    <property type="entry name" value="Semialdehyde_DH_NAD-bd"/>
</dbReference>
<comment type="similarity">
    <text evidence="7">Belongs to the NAGSA dehydrogenase family. Type 1 subfamily.</text>
</comment>
<evidence type="ECO:0000313" key="10">
    <source>
        <dbReference type="EMBL" id="MTV49412.1"/>
    </source>
</evidence>
<dbReference type="GO" id="GO:0051287">
    <property type="term" value="F:NAD binding"/>
    <property type="evidence" value="ECO:0007669"/>
    <property type="project" value="InterPro"/>
</dbReference>
<keyword evidence="7" id="KW-0963">Cytoplasm</keyword>
<dbReference type="InterPro" id="IPR058924">
    <property type="entry name" value="AGPR_dimerisation_dom"/>
</dbReference>
<dbReference type="GO" id="GO:0005737">
    <property type="term" value="C:cytoplasm"/>
    <property type="evidence" value="ECO:0007669"/>
    <property type="project" value="UniProtKB-SubCell"/>
</dbReference>
<dbReference type="Proteomes" id="UP000430670">
    <property type="component" value="Unassembled WGS sequence"/>
</dbReference>
<dbReference type="Gene3D" id="3.40.50.720">
    <property type="entry name" value="NAD(P)-binding Rossmann-like Domain"/>
    <property type="match status" value="1"/>
</dbReference>
<dbReference type="UniPathway" id="UPA00068">
    <property type="reaction ID" value="UER00108"/>
</dbReference>
<evidence type="ECO:0000259" key="9">
    <source>
        <dbReference type="SMART" id="SM00859"/>
    </source>
</evidence>
<proteinExistence type="inferred from homology"/>
<evidence type="ECO:0000256" key="7">
    <source>
        <dbReference type="HAMAP-Rule" id="MF_00150"/>
    </source>
</evidence>
<dbReference type="SUPFAM" id="SSF51735">
    <property type="entry name" value="NAD(P)-binding Rossmann-fold domains"/>
    <property type="match status" value="1"/>
</dbReference>
<dbReference type="GO" id="GO:0003942">
    <property type="term" value="F:N-acetyl-gamma-glutamyl-phosphate reductase activity"/>
    <property type="evidence" value="ECO:0007669"/>
    <property type="project" value="UniProtKB-UniRule"/>
</dbReference>
<dbReference type="AlphaFoldDB" id="A0A6I3SL51"/>
<keyword evidence="4 7" id="KW-0521">NADP</keyword>
<evidence type="ECO:0000256" key="1">
    <source>
        <dbReference type="ARBA" id="ARBA00004862"/>
    </source>
</evidence>
<comment type="pathway">
    <text evidence="1 7">Amino-acid biosynthesis; L-arginine biosynthesis; N(2)-acetyl-L-ornithine from L-glutamate: step 3/4.</text>
</comment>
<dbReference type="GO" id="GO:0070401">
    <property type="term" value="F:NADP+ binding"/>
    <property type="evidence" value="ECO:0007669"/>
    <property type="project" value="InterPro"/>
</dbReference>
<dbReference type="EMBL" id="WNKU01000011">
    <property type="protein sequence ID" value="MTV49412.1"/>
    <property type="molecule type" value="Genomic_DNA"/>
</dbReference>
<comment type="function">
    <text evidence="7">Catalyzes the NADPH-dependent reduction of N-acetyl-5-glutamyl phosphate to yield N-acetyl-L-glutamate 5-semialdehyde.</text>
</comment>
<dbReference type="HAMAP" id="MF_00150">
    <property type="entry name" value="ArgC_type1"/>
    <property type="match status" value="1"/>
</dbReference>
<dbReference type="PANTHER" id="PTHR32338">
    <property type="entry name" value="N-ACETYL-GAMMA-GLUTAMYL-PHOSPHATE REDUCTASE, CHLOROPLASTIC-RELATED-RELATED"/>
    <property type="match status" value="1"/>
</dbReference>
<dbReference type="InterPro" id="IPR050085">
    <property type="entry name" value="AGPR"/>
</dbReference>
<dbReference type="PANTHER" id="PTHR32338:SF10">
    <property type="entry name" value="N-ACETYL-GAMMA-GLUTAMYL-PHOSPHATE REDUCTASE, CHLOROPLASTIC-RELATED"/>
    <property type="match status" value="1"/>
</dbReference>
<feature type="domain" description="Semialdehyde dehydrogenase NAD-binding" evidence="9">
    <location>
        <begin position="3"/>
        <end position="142"/>
    </location>
</feature>
<name>A0A6I3SL51_HELMO</name>
<dbReference type="NCBIfam" id="TIGR01850">
    <property type="entry name" value="argC"/>
    <property type="match status" value="1"/>
</dbReference>
<dbReference type="OrthoDB" id="9801289at2"/>
<evidence type="ECO:0000256" key="6">
    <source>
        <dbReference type="ARBA" id="ARBA00050557"/>
    </source>
</evidence>
<keyword evidence="5 7" id="KW-0560">Oxidoreductase</keyword>
<keyword evidence="2 7" id="KW-0055">Arginine biosynthesis</keyword>
<dbReference type="Pfam" id="PF22698">
    <property type="entry name" value="Semialdhyde_dhC_1"/>
    <property type="match status" value="1"/>
</dbReference>
<dbReference type="RefSeq" id="WP_155476519.1">
    <property type="nucleotide sequence ID" value="NZ_WNKU01000011.1"/>
</dbReference>
<dbReference type="SUPFAM" id="SSF55347">
    <property type="entry name" value="Glyceraldehyde-3-phosphate dehydrogenase-like, C-terminal domain"/>
    <property type="match status" value="1"/>
</dbReference>
<dbReference type="InterPro" id="IPR036291">
    <property type="entry name" value="NAD(P)-bd_dom_sf"/>
</dbReference>
<sequence length="351" mass="38633">MIRAAIVGATGYTGAELVRLLSRHPEVKLVGLTSQQYAGQPYESVFHHFADQVDLHCSPQHIEEIVADADVLFLAVPHGLSVPWVVESLRQGKKVIDLGADFRFRRADVYEKWYSTHHDAPELLVEAVYGLPELKREAVAKARVVANPGCYPTASVLSVAPILGKGIINERRLIIDAKSGVSGAGRKLNTPSLYAEANENINAYNVGKHRHIPEIEQEIAERAGLQADQMAISFTPHLTPMTRGILATVYADIQAGVKITTDELRQMYQEFYAGEFFVHVMKEGVWPHTKWSYGSNHAFIGVTVEERTGRIIVSTAIDNLVKGASGQAIQNMNILFGLPEKTAIEAPGMFP</sequence>
<evidence type="ECO:0000256" key="4">
    <source>
        <dbReference type="ARBA" id="ARBA00022857"/>
    </source>
</evidence>
<dbReference type="PROSITE" id="PS01224">
    <property type="entry name" value="ARGC"/>
    <property type="match status" value="1"/>
</dbReference>
<evidence type="ECO:0000256" key="8">
    <source>
        <dbReference type="PROSITE-ProRule" id="PRU10010"/>
    </source>
</evidence>
<dbReference type="InterPro" id="IPR023013">
    <property type="entry name" value="AGPR_AS"/>
</dbReference>
<dbReference type="FunFam" id="3.30.360.10:FF:000014">
    <property type="entry name" value="N-acetyl-gamma-glutamyl-phosphate reductase"/>
    <property type="match status" value="1"/>
</dbReference>
<dbReference type="Pfam" id="PF01118">
    <property type="entry name" value="Semialdhyde_dh"/>
    <property type="match status" value="1"/>
</dbReference>
<organism evidence="10 11">
    <name type="scientific">Heliobacterium mobile</name>
    <name type="common">Heliobacillus mobilis</name>
    <dbReference type="NCBI Taxonomy" id="28064"/>
    <lineage>
        <taxon>Bacteria</taxon>
        <taxon>Bacillati</taxon>
        <taxon>Bacillota</taxon>
        <taxon>Clostridia</taxon>
        <taxon>Eubacteriales</taxon>
        <taxon>Heliobacteriaceae</taxon>
        <taxon>Heliobacterium</taxon>
    </lineage>
</organism>